<feature type="chain" id="PRO_5047315749" evidence="5">
    <location>
        <begin position="17"/>
        <end position="217"/>
    </location>
</feature>
<dbReference type="Proteomes" id="UP000694864">
    <property type="component" value="Chromosome 4"/>
</dbReference>
<dbReference type="InterPro" id="IPR045109">
    <property type="entry name" value="LSDs-like"/>
</dbReference>
<dbReference type="Gene3D" id="2.60.120.650">
    <property type="entry name" value="Cupin"/>
    <property type="match status" value="1"/>
</dbReference>
<accession>A0ABM0YWZ4</accession>
<gene>
    <name evidence="7" type="primary">LOC104783728</name>
</gene>
<dbReference type="RefSeq" id="XP_010507149.1">
    <property type="nucleotide sequence ID" value="XM_010508847.2"/>
</dbReference>
<reference evidence="6" key="1">
    <citation type="journal article" date="2014" name="Nat. Commun.">
        <title>The emerging biofuel crop Camelina sativa retains a highly undifferentiated hexaploid genome structure.</title>
        <authorList>
            <person name="Kagale S."/>
            <person name="Koh C."/>
            <person name="Nixon J."/>
            <person name="Bollina V."/>
            <person name="Clarke W.E."/>
            <person name="Tuteja R."/>
            <person name="Spillane C."/>
            <person name="Robinson S.J."/>
            <person name="Links M.G."/>
            <person name="Clarke C."/>
            <person name="Higgins E.E."/>
            <person name="Huebert T."/>
            <person name="Sharpe A.G."/>
            <person name="Parkin I.A."/>
        </authorList>
    </citation>
    <scope>NUCLEOTIDE SEQUENCE [LARGE SCALE GENOMIC DNA]</scope>
    <source>
        <strain evidence="6">cv. DH55</strain>
    </source>
</reference>
<protein>
    <submittedName>
        <fullName evidence="7">Lysine-specific demethylase JMJ25-like</fullName>
    </submittedName>
</protein>
<evidence type="ECO:0000256" key="4">
    <source>
        <dbReference type="ARBA" id="ARBA00023242"/>
    </source>
</evidence>
<evidence type="ECO:0000256" key="1">
    <source>
        <dbReference type="ARBA" id="ARBA00004123"/>
    </source>
</evidence>
<evidence type="ECO:0000313" key="6">
    <source>
        <dbReference type="Proteomes" id="UP000694864"/>
    </source>
</evidence>
<evidence type="ECO:0000256" key="2">
    <source>
        <dbReference type="ARBA" id="ARBA00006801"/>
    </source>
</evidence>
<feature type="signal peptide" evidence="5">
    <location>
        <begin position="1"/>
        <end position="16"/>
    </location>
</feature>
<dbReference type="GeneID" id="104783728"/>
<evidence type="ECO:0000256" key="5">
    <source>
        <dbReference type="SAM" id="SignalP"/>
    </source>
</evidence>
<keyword evidence="6" id="KW-1185">Reference proteome</keyword>
<sequence length="217" mass="24816">MVTWSLPLLFFVSIYIHEPGLFLGACVTKSDITICQLDPSERISCNLCRTSIANFYRSCSHHRDTWEICLTCCKDLRKLSRASKISCPTKERGGCGSCLTLKLRRLCKNHWVKQLITDTEEVTLQFSAPYLDIGHECSLCTTNSGSIRRQATIRKNVHDNFLYSPNVVDLDEEDNTHFQSHWMRAEPVIVRNVFQKTWLCGGLVGNLFQNLIGNKRL</sequence>
<proteinExistence type="inferred from homology"/>
<reference evidence="7" key="2">
    <citation type="submission" date="2025-08" db="UniProtKB">
        <authorList>
            <consortium name="RefSeq"/>
        </authorList>
    </citation>
    <scope>IDENTIFICATION</scope>
    <source>
        <tissue evidence="7">Leaf</tissue>
    </source>
</reference>
<evidence type="ECO:0000313" key="7">
    <source>
        <dbReference type="RefSeq" id="XP_010507149.1"/>
    </source>
</evidence>
<comment type="subcellular location">
    <subcellularLocation>
        <location evidence="1">Nucleus</location>
    </subcellularLocation>
</comment>
<dbReference type="PANTHER" id="PTHR12549:SF33">
    <property type="entry name" value="LYSINE-SPECIFIC DEMETHYLASE JMJ27"/>
    <property type="match status" value="1"/>
</dbReference>
<keyword evidence="4" id="KW-0539">Nucleus</keyword>
<evidence type="ECO:0000256" key="3">
    <source>
        <dbReference type="ARBA" id="ARBA00022723"/>
    </source>
</evidence>
<keyword evidence="3" id="KW-0479">Metal-binding</keyword>
<comment type="similarity">
    <text evidence="2">Belongs to the JARID1 histone demethylase family.</text>
</comment>
<organism evidence="6 7">
    <name type="scientific">Camelina sativa</name>
    <name type="common">False flax</name>
    <name type="synonym">Myagrum sativum</name>
    <dbReference type="NCBI Taxonomy" id="90675"/>
    <lineage>
        <taxon>Eukaryota</taxon>
        <taxon>Viridiplantae</taxon>
        <taxon>Streptophyta</taxon>
        <taxon>Embryophyta</taxon>
        <taxon>Tracheophyta</taxon>
        <taxon>Spermatophyta</taxon>
        <taxon>Magnoliopsida</taxon>
        <taxon>eudicotyledons</taxon>
        <taxon>Gunneridae</taxon>
        <taxon>Pentapetalae</taxon>
        <taxon>rosids</taxon>
        <taxon>malvids</taxon>
        <taxon>Brassicales</taxon>
        <taxon>Brassicaceae</taxon>
        <taxon>Camelineae</taxon>
        <taxon>Camelina</taxon>
    </lineage>
</organism>
<keyword evidence="5" id="KW-0732">Signal</keyword>
<name>A0ABM0YWZ4_CAMSA</name>
<dbReference type="PANTHER" id="PTHR12549">
    <property type="entry name" value="JMJC DOMAIN-CONTAINING HISTONE DEMETHYLATION PROTEIN"/>
    <property type="match status" value="1"/>
</dbReference>